<name>A0ABP5YRS8_9ACTN</name>
<evidence type="ECO:0000313" key="3">
    <source>
        <dbReference type="Proteomes" id="UP001501358"/>
    </source>
</evidence>
<accession>A0ABP5YRS8</accession>
<feature type="domain" description="Extensin-like C-terminal" evidence="1">
    <location>
        <begin position="137"/>
        <end position="210"/>
    </location>
</feature>
<keyword evidence="3" id="KW-1185">Reference proteome</keyword>
<dbReference type="EMBL" id="BAAATA010000010">
    <property type="protein sequence ID" value="GAA2485890.1"/>
    <property type="molecule type" value="Genomic_DNA"/>
</dbReference>
<protein>
    <recommendedName>
        <fullName evidence="1">Extensin-like C-terminal domain-containing protein</fullName>
    </recommendedName>
</protein>
<dbReference type="Pfam" id="PF06904">
    <property type="entry name" value="Extensin-like_C"/>
    <property type="match status" value="1"/>
</dbReference>
<gene>
    <name evidence="2" type="ORF">GCM10010406_22600</name>
</gene>
<dbReference type="PROSITE" id="PS51318">
    <property type="entry name" value="TAT"/>
    <property type="match status" value="1"/>
</dbReference>
<organism evidence="2 3">
    <name type="scientific">Streptomyces thermolineatus</name>
    <dbReference type="NCBI Taxonomy" id="44033"/>
    <lineage>
        <taxon>Bacteria</taxon>
        <taxon>Bacillati</taxon>
        <taxon>Actinomycetota</taxon>
        <taxon>Actinomycetes</taxon>
        <taxon>Kitasatosporales</taxon>
        <taxon>Streptomycetaceae</taxon>
        <taxon>Streptomyces</taxon>
    </lineage>
</organism>
<reference evidence="3" key="1">
    <citation type="journal article" date="2019" name="Int. J. Syst. Evol. Microbiol.">
        <title>The Global Catalogue of Microorganisms (GCM) 10K type strain sequencing project: providing services to taxonomists for standard genome sequencing and annotation.</title>
        <authorList>
            <consortium name="The Broad Institute Genomics Platform"/>
            <consortium name="The Broad Institute Genome Sequencing Center for Infectious Disease"/>
            <person name="Wu L."/>
            <person name="Ma J."/>
        </authorList>
    </citation>
    <scope>NUCLEOTIDE SEQUENCE [LARGE SCALE GENOMIC DNA]</scope>
    <source>
        <strain evidence="3">JCM 6307</strain>
    </source>
</reference>
<dbReference type="Proteomes" id="UP001501358">
    <property type="component" value="Unassembled WGS sequence"/>
</dbReference>
<evidence type="ECO:0000259" key="1">
    <source>
        <dbReference type="Pfam" id="PF06904"/>
    </source>
</evidence>
<dbReference type="RefSeq" id="WP_344383100.1">
    <property type="nucleotide sequence ID" value="NZ_BAAATA010000010.1"/>
</dbReference>
<sequence>MQEPTGTTAPQEPAGGTPAINRRLFLGGLGAVAATALATGAGAASARAADGTASTASLPTAMQAPSAMAMRTFSRIDGTPVYYWRSDRGSTALRDWQCTEAFYDRLVLWIRDLRELSADGGFGSIDFLVSAGFYVNRSGQHGEGTAMDLDMVHWAGGRRSSPLDGHHAAADLTLRRRYLAVDAVTRRRFRYVLDGWYNADHHDHIHADFAGLPTLCEKGSSSDTRFVQAMCNNFMGAGLAVDGVWGSNTQTWFNRAKTRLSIEGDPHTDLTAWRNMLARISRHGFSDTAI</sequence>
<dbReference type="InterPro" id="IPR006311">
    <property type="entry name" value="TAT_signal"/>
</dbReference>
<proteinExistence type="predicted"/>
<comment type="caution">
    <text evidence="2">The sequence shown here is derived from an EMBL/GenBank/DDBJ whole genome shotgun (WGS) entry which is preliminary data.</text>
</comment>
<dbReference type="InterPro" id="IPR009683">
    <property type="entry name" value="Extensin-like_C"/>
</dbReference>
<evidence type="ECO:0000313" key="2">
    <source>
        <dbReference type="EMBL" id="GAA2485890.1"/>
    </source>
</evidence>